<dbReference type="EMBL" id="OCNJ01000017">
    <property type="protein sequence ID" value="SOE01252.1"/>
    <property type="molecule type" value="Genomic_DNA"/>
</dbReference>
<sequence length="77" mass="8039">MKAFHVTVFASGLDPAADDFEQRFYDAGCGDALVAFQSGRIVVDFTRQAESLEAAVASAVADVRRAGAIVTASTTTP</sequence>
<dbReference type="AlphaFoldDB" id="A0A286H0L3"/>
<evidence type="ECO:0000313" key="2">
    <source>
        <dbReference type="Proteomes" id="UP000219621"/>
    </source>
</evidence>
<protein>
    <submittedName>
        <fullName evidence="1">Uncharacterized protein</fullName>
    </submittedName>
</protein>
<organism evidence="1 2">
    <name type="scientific">Caenispirillum bisanense</name>
    <dbReference type="NCBI Taxonomy" id="414052"/>
    <lineage>
        <taxon>Bacteria</taxon>
        <taxon>Pseudomonadati</taxon>
        <taxon>Pseudomonadota</taxon>
        <taxon>Alphaproteobacteria</taxon>
        <taxon>Rhodospirillales</taxon>
        <taxon>Novispirillaceae</taxon>
        <taxon>Caenispirillum</taxon>
    </lineage>
</organism>
<keyword evidence="2" id="KW-1185">Reference proteome</keyword>
<gene>
    <name evidence="1" type="ORF">SAMN05421508_11723</name>
</gene>
<evidence type="ECO:0000313" key="1">
    <source>
        <dbReference type="EMBL" id="SOE01252.1"/>
    </source>
</evidence>
<proteinExistence type="predicted"/>
<dbReference type="RefSeq" id="WP_097281569.1">
    <property type="nucleotide sequence ID" value="NZ_OCNJ01000017.1"/>
</dbReference>
<name>A0A286H0L3_9PROT</name>
<accession>A0A286H0L3</accession>
<dbReference type="OrthoDB" id="1525365at2"/>
<dbReference type="Proteomes" id="UP000219621">
    <property type="component" value="Unassembled WGS sequence"/>
</dbReference>
<reference evidence="1 2" key="1">
    <citation type="submission" date="2017-09" db="EMBL/GenBank/DDBJ databases">
        <authorList>
            <person name="Ehlers B."/>
            <person name="Leendertz F.H."/>
        </authorList>
    </citation>
    <scope>NUCLEOTIDE SEQUENCE [LARGE SCALE GENOMIC DNA]</scope>
    <source>
        <strain evidence="1 2">USBA 140</strain>
    </source>
</reference>